<keyword evidence="1" id="KW-0479">Metal-binding</keyword>
<dbReference type="Gene3D" id="3.30.40.10">
    <property type="entry name" value="Zinc/RING finger domain, C3HC4 (zinc finger)"/>
    <property type="match status" value="1"/>
</dbReference>
<reference evidence="7 8" key="3">
    <citation type="journal article" date="2017" name="Mol. Plant Pathol.">
        <title>A gapless genome sequence of the fungus Botrytis cinerea.</title>
        <authorList>
            <person name="Van Kan J.A."/>
            <person name="Stassen J.H."/>
            <person name="Mosbach A."/>
            <person name="Van Der Lee T.A."/>
            <person name="Faino L."/>
            <person name="Farmer A.D."/>
            <person name="Papasotiriou D.G."/>
            <person name="Zhou S."/>
            <person name="Seidl M.F."/>
            <person name="Cottam E."/>
            <person name="Edel D."/>
            <person name="Hahn M."/>
            <person name="Schwartz D.C."/>
            <person name="Dietrich R.A."/>
            <person name="Widdison S."/>
            <person name="Scalliet G."/>
        </authorList>
    </citation>
    <scope>NUCLEOTIDE SEQUENCE [LARGE SCALE GENOMIC DNA]</scope>
    <source>
        <strain evidence="7 8">B05.10</strain>
    </source>
</reference>
<evidence type="ECO:0000256" key="2">
    <source>
        <dbReference type="ARBA" id="ARBA00022771"/>
    </source>
</evidence>
<dbReference type="GO" id="GO:0061630">
    <property type="term" value="F:ubiquitin protein ligase activity"/>
    <property type="evidence" value="ECO:0007669"/>
    <property type="project" value="TreeGrafter"/>
</dbReference>
<reference evidence="7 8" key="2">
    <citation type="journal article" date="2012" name="Eukaryot. Cell">
        <title>Genome update of Botrytis cinerea strains B05.10 and T4.</title>
        <authorList>
            <person name="Staats M."/>
            <person name="van Kan J.A."/>
        </authorList>
    </citation>
    <scope>NUCLEOTIDE SEQUENCE [LARGE SCALE GENOMIC DNA]</scope>
    <source>
        <strain evidence="7 8">B05.10</strain>
    </source>
</reference>
<dbReference type="SMART" id="SM00184">
    <property type="entry name" value="RING"/>
    <property type="match status" value="1"/>
</dbReference>
<sequence>MSTEERNISATEELPDVLTDDEDSYASSQSNVEQDYNSEYIQSMNAEIRSRNAEIRSQFAQYLQTKFAEDLTDRQHVTEAWMFYIRYMMNINDECSISMNEAGDEVSLYYSPRAADAFKVFYTSIGLRRSQAESHRNQAINELLIPVLNETQIKSAKCPICTEKYDSSTDDAASHGACMLPDCKHVFGRKCINKWIGEEEKSTCPVCRSQIDIPVESPEIYDDLFECVFEPKDKELHWDGPSETTARSQN</sequence>
<dbReference type="PANTHER" id="PTHR45969:SF69">
    <property type="entry name" value="FINGER DOMAIN PROTEIN, PUTATIVE (AFU_ORTHOLOGUE AFUA_3G12190)-RELATED"/>
    <property type="match status" value="1"/>
</dbReference>
<protein>
    <recommendedName>
        <fullName evidence="6">RING-type domain-containing protein</fullName>
    </recommendedName>
</protein>
<dbReference type="EMBL" id="CP009815">
    <property type="protein sequence ID" value="ATZ54745.1"/>
    <property type="molecule type" value="Genomic_DNA"/>
</dbReference>
<feature type="domain" description="RING-type" evidence="6">
    <location>
        <begin position="158"/>
        <end position="208"/>
    </location>
</feature>
<organism evidence="7 8">
    <name type="scientific">Botryotinia fuckeliana (strain B05.10)</name>
    <name type="common">Noble rot fungus</name>
    <name type="synonym">Botrytis cinerea</name>
    <dbReference type="NCBI Taxonomy" id="332648"/>
    <lineage>
        <taxon>Eukaryota</taxon>
        <taxon>Fungi</taxon>
        <taxon>Dikarya</taxon>
        <taxon>Ascomycota</taxon>
        <taxon>Pezizomycotina</taxon>
        <taxon>Leotiomycetes</taxon>
        <taxon>Helotiales</taxon>
        <taxon>Sclerotiniaceae</taxon>
        <taxon>Botrytis</taxon>
    </lineage>
</organism>
<gene>
    <name evidence="7" type="ORF">BCIN_11g00870</name>
</gene>
<evidence type="ECO:0000313" key="8">
    <source>
        <dbReference type="Proteomes" id="UP000001798"/>
    </source>
</evidence>
<keyword evidence="2 4" id="KW-0863">Zinc-finger</keyword>
<dbReference type="GO" id="GO:0016567">
    <property type="term" value="P:protein ubiquitination"/>
    <property type="evidence" value="ECO:0007669"/>
    <property type="project" value="TreeGrafter"/>
</dbReference>
<dbReference type="Pfam" id="PF13639">
    <property type="entry name" value="zf-RING_2"/>
    <property type="match status" value="1"/>
</dbReference>
<dbReference type="GO" id="GO:0008270">
    <property type="term" value="F:zinc ion binding"/>
    <property type="evidence" value="ECO:0007669"/>
    <property type="project" value="UniProtKB-KW"/>
</dbReference>
<feature type="compositionally biased region" description="Acidic residues" evidence="5">
    <location>
        <begin position="13"/>
        <end position="24"/>
    </location>
</feature>
<dbReference type="InterPro" id="IPR001841">
    <property type="entry name" value="Znf_RING"/>
</dbReference>
<dbReference type="InterPro" id="IPR013083">
    <property type="entry name" value="Znf_RING/FYVE/PHD"/>
</dbReference>
<dbReference type="PANTHER" id="PTHR45969">
    <property type="entry name" value="RING ZINC FINGER PROTEIN-RELATED"/>
    <property type="match status" value="1"/>
</dbReference>
<proteinExistence type="predicted"/>
<evidence type="ECO:0000259" key="6">
    <source>
        <dbReference type="PROSITE" id="PS50089"/>
    </source>
</evidence>
<dbReference type="AlphaFoldDB" id="A0A384JVX9"/>
<evidence type="ECO:0000256" key="4">
    <source>
        <dbReference type="PROSITE-ProRule" id="PRU00175"/>
    </source>
</evidence>
<evidence type="ECO:0000256" key="5">
    <source>
        <dbReference type="SAM" id="MobiDB-lite"/>
    </source>
</evidence>
<dbReference type="VEuPathDB" id="FungiDB:Bcin11g00870"/>
<dbReference type="OrthoDB" id="8062037at2759"/>
<evidence type="ECO:0000256" key="1">
    <source>
        <dbReference type="ARBA" id="ARBA00022723"/>
    </source>
</evidence>
<keyword evidence="8" id="KW-1185">Reference proteome</keyword>
<dbReference type="GeneID" id="5427393"/>
<feature type="region of interest" description="Disordered" evidence="5">
    <location>
        <begin position="1"/>
        <end position="32"/>
    </location>
</feature>
<evidence type="ECO:0000256" key="3">
    <source>
        <dbReference type="ARBA" id="ARBA00022833"/>
    </source>
</evidence>
<dbReference type="KEGG" id="bfu:BCIN_11g00870"/>
<evidence type="ECO:0000313" key="7">
    <source>
        <dbReference type="EMBL" id="ATZ54745.1"/>
    </source>
</evidence>
<name>A0A384JVX9_BOTFB</name>
<accession>A0A384JVX9</accession>
<keyword evidence="3" id="KW-0862">Zinc</keyword>
<dbReference type="SUPFAM" id="SSF57850">
    <property type="entry name" value="RING/U-box"/>
    <property type="match status" value="1"/>
</dbReference>
<dbReference type="PROSITE" id="PS50089">
    <property type="entry name" value="ZF_RING_2"/>
    <property type="match status" value="1"/>
</dbReference>
<reference evidence="7 8" key="1">
    <citation type="journal article" date="2011" name="PLoS Genet.">
        <title>Genomic analysis of the necrotrophic fungal pathogens Sclerotinia sclerotiorum and Botrytis cinerea.</title>
        <authorList>
            <person name="Amselem J."/>
            <person name="Cuomo C.A."/>
            <person name="van Kan J.A."/>
            <person name="Viaud M."/>
            <person name="Benito E.P."/>
            <person name="Couloux A."/>
            <person name="Coutinho P.M."/>
            <person name="de Vries R.P."/>
            <person name="Dyer P.S."/>
            <person name="Fillinger S."/>
            <person name="Fournier E."/>
            <person name="Gout L."/>
            <person name="Hahn M."/>
            <person name="Kohn L."/>
            <person name="Lapalu N."/>
            <person name="Plummer K.M."/>
            <person name="Pradier J.M."/>
            <person name="Quevillon E."/>
            <person name="Sharon A."/>
            <person name="Simon A."/>
            <person name="ten Have A."/>
            <person name="Tudzynski B."/>
            <person name="Tudzynski P."/>
            <person name="Wincker P."/>
            <person name="Andrew M."/>
            <person name="Anthouard V."/>
            <person name="Beever R.E."/>
            <person name="Beffa R."/>
            <person name="Benoit I."/>
            <person name="Bouzid O."/>
            <person name="Brault B."/>
            <person name="Chen Z."/>
            <person name="Choquer M."/>
            <person name="Collemare J."/>
            <person name="Cotton P."/>
            <person name="Danchin E.G."/>
            <person name="Da Silva C."/>
            <person name="Gautier A."/>
            <person name="Giraud C."/>
            <person name="Giraud T."/>
            <person name="Gonzalez C."/>
            <person name="Grossetete S."/>
            <person name="Guldener U."/>
            <person name="Henrissat B."/>
            <person name="Howlett B.J."/>
            <person name="Kodira C."/>
            <person name="Kretschmer M."/>
            <person name="Lappartient A."/>
            <person name="Leroch M."/>
            <person name="Levis C."/>
            <person name="Mauceli E."/>
            <person name="Neuveglise C."/>
            <person name="Oeser B."/>
            <person name="Pearson M."/>
            <person name="Poulain J."/>
            <person name="Poussereau N."/>
            <person name="Quesneville H."/>
            <person name="Rascle C."/>
            <person name="Schumacher J."/>
            <person name="Segurens B."/>
            <person name="Sexton A."/>
            <person name="Silva E."/>
            <person name="Sirven C."/>
            <person name="Soanes D.M."/>
            <person name="Talbot N.J."/>
            <person name="Templeton M."/>
            <person name="Yandava C."/>
            <person name="Yarden O."/>
            <person name="Zeng Q."/>
            <person name="Rollins J.A."/>
            <person name="Lebrun M.H."/>
            <person name="Dickman M."/>
        </authorList>
    </citation>
    <scope>NUCLEOTIDE SEQUENCE [LARGE SCALE GENOMIC DNA]</scope>
    <source>
        <strain evidence="7 8">B05.10</strain>
    </source>
</reference>
<dbReference type="RefSeq" id="XP_024551595.1">
    <property type="nucleotide sequence ID" value="XM_024695801.1"/>
</dbReference>
<dbReference type="Proteomes" id="UP000001798">
    <property type="component" value="Chromosome 11"/>
</dbReference>